<dbReference type="InterPro" id="IPR001828">
    <property type="entry name" value="ANF_lig-bd_rcpt"/>
</dbReference>
<keyword evidence="4 12" id="KW-0812">Transmembrane</keyword>
<dbReference type="PANTHER" id="PTHR24061:SF599">
    <property type="entry name" value="G-PROTEIN COUPLED RECEPTORS FAMILY 3 PROFILE DOMAIN-CONTAINING PROTEIN"/>
    <property type="match status" value="1"/>
</dbReference>
<dbReference type="OMA" id="MELMYND"/>
<dbReference type="FunFam" id="2.10.50.30:FF:000002">
    <property type="entry name" value="Vomeronasal 2 receptor, h1"/>
    <property type="match status" value="1"/>
</dbReference>
<dbReference type="InterPro" id="IPR000337">
    <property type="entry name" value="GPCR_3"/>
</dbReference>
<feature type="transmembrane region" description="Helical" evidence="12">
    <location>
        <begin position="565"/>
        <end position="591"/>
    </location>
</feature>
<accession>A0A670I2L9</accession>
<dbReference type="GO" id="GO:0005886">
    <property type="term" value="C:plasma membrane"/>
    <property type="evidence" value="ECO:0007669"/>
    <property type="project" value="UniProtKB-SubCell"/>
</dbReference>
<evidence type="ECO:0000256" key="10">
    <source>
        <dbReference type="ARBA" id="ARBA00023180"/>
    </source>
</evidence>
<dbReference type="GeneTree" id="ENSGT00950000182788"/>
<feature type="transmembrane region" description="Helical" evidence="12">
    <location>
        <begin position="759"/>
        <end position="779"/>
    </location>
</feature>
<evidence type="ECO:0000256" key="9">
    <source>
        <dbReference type="ARBA" id="ARBA00023170"/>
    </source>
</evidence>
<dbReference type="PROSITE" id="PS50259">
    <property type="entry name" value="G_PROTEIN_RECEP_F3_4"/>
    <property type="match status" value="1"/>
</dbReference>
<keyword evidence="7" id="KW-0297">G-protein coupled receptor</keyword>
<feature type="transmembrane region" description="Helical" evidence="12">
    <location>
        <begin position="729"/>
        <end position="747"/>
    </location>
</feature>
<feature type="transmembrane region" description="Helical" evidence="12">
    <location>
        <begin position="680"/>
        <end position="698"/>
    </location>
</feature>
<dbReference type="InterPro" id="IPR038550">
    <property type="entry name" value="GPCR_3_9-Cys_sf"/>
</dbReference>
<dbReference type="Ensembl" id="ENSPMRT00000006493.1">
    <property type="protein sequence ID" value="ENSPMRP00000006106.1"/>
    <property type="gene ID" value="ENSPMRG00000004098.1"/>
</dbReference>
<evidence type="ECO:0000256" key="2">
    <source>
        <dbReference type="ARBA" id="ARBA00007242"/>
    </source>
</evidence>
<comment type="subcellular location">
    <subcellularLocation>
        <location evidence="1">Cell membrane</location>
        <topology evidence="1">Multi-pass membrane protein</topology>
    </subcellularLocation>
</comment>
<keyword evidence="6 12" id="KW-1133">Transmembrane helix</keyword>
<dbReference type="AlphaFoldDB" id="A0A670I2L9"/>
<evidence type="ECO:0000256" key="4">
    <source>
        <dbReference type="ARBA" id="ARBA00022692"/>
    </source>
</evidence>
<dbReference type="Pfam" id="PF00003">
    <property type="entry name" value="7tm_3"/>
    <property type="match status" value="1"/>
</dbReference>
<evidence type="ECO:0000256" key="12">
    <source>
        <dbReference type="SAM" id="Phobius"/>
    </source>
</evidence>
<evidence type="ECO:0000256" key="11">
    <source>
        <dbReference type="ARBA" id="ARBA00023224"/>
    </source>
</evidence>
<evidence type="ECO:0000313" key="14">
    <source>
        <dbReference type="Ensembl" id="ENSPMRP00000006106.1"/>
    </source>
</evidence>
<keyword evidence="3" id="KW-1003">Cell membrane</keyword>
<keyword evidence="5" id="KW-0732">Signal</keyword>
<dbReference type="Proteomes" id="UP000472272">
    <property type="component" value="Chromosome 2"/>
</dbReference>
<dbReference type="PROSITE" id="PS00981">
    <property type="entry name" value="G_PROTEIN_RECEP_F3_3"/>
    <property type="match status" value="1"/>
</dbReference>
<dbReference type="InterPro" id="IPR028082">
    <property type="entry name" value="Peripla_BP_I"/>
</dbReference>
<evidence type="ECO:0000256" key="7">
    <source>
        <dbReference type="ARBA" id="ARBA00023040"/>
    </source>
</evidence>
<sequence length="829" mass="93953">MLLYTHLQTQREKERERILKQEIDFLLETRICFFPHQTYRLPFGDHIIVLFIKCVSDRRYWHILSFLFTIQEINRDSRILPNITLGYNLYENFFDARMTSDVMLDLLSGGESNIPNYTCGKENNNLLGVLEGANSVISKQISTMSGTYKIPQISYGFNAQTLDDKSRFPFVYRMLPKEDTQSQGIIKLLLHFGWTWVGLYASDNENGERFVGALTSQMILRGICVAFIHRLSESNPYRSLMPKVPFIIWRQVNVFLYYENTYTGWAPVMALQNIIMGGAGARVWITTDFQDINMNFHSAPKDFENIHGSFSFVMKTKKLTIHDYYAPSSYLLYWFWRKAFYCLYSKHTLSVKGRTKCTEKEKLETLPQEELERSLSQDSYSTYFHVQAVAHALHAACSSRSKQMPRMSGTDSLGCQSLQPWQLHPFLRATQFSNTSMGGMHLDENGELPGNYDLVNWVVFPNKSHARVKVGSIERETSIDTKFTINSDTVPCSRCTESCHPGYFKVIQEGEPVCCYVCSPCAEGTISTQEDATHCTKCPEDQHPNKDQVQCLPKIINFLDYKENWGILLASLALFLSLAAGFVLAIFIKFLETPIVKANNRDLSYILLISLLLSFLSSFLFIGRPRKVSCLLRQTAFGVIFSVAVSSVLAKTITVVLAFLATKPGNRVRRWLGKSLAHSIVISCSSVQVLICSTWLGISPPFPEFDMSSQLGEIIVQCNEGSVAMFYTALGYMGFLAAICFTVAFLARKLPGAFNEAKLITFSMLVFCSVWVSFVPTYLSTKGKYMVAVQIFSILVSSAGLLGCIFIPKCYIIILRPDLNTKEHLTAKD</sequence>
<protein>
    <recommendedName>
        <fullName evidence="13">G-protein coupled receptors family 3 profile domain-containing protein</fullName>
    </recommendedName>
</protein>
<dbReference type="InterPro" id="IPR017978">
    <property type="entry name" value="GPCR_3_C"/>
</dbReference>
<dbReference type="InterPro" id="IPR011500">
    <property type="entry name" value="GPCR_3_9-Cys_dom"/>
</dbReference>
<evidence type="ECO:0000256" key="8">
    <source>
        <dbReference type="ARBA" id="ARBA00023136"/>
    </source>
</evidence>
<dbReference type="InterPro" id="IPR000068">
    <property type="entry name" value="GPCR_3_Ca_sens_rcpt-rel"/>
</dbReference>
<keyword evidence="8 12" id="KW-0472">Membrane</keyword>
<dbReference type="InterPro" id="IPR004073">
    <property type="entry name" value="GPCR_3_vmron_rcpt_2"/>
</dbReference>
<reference evidence="14" key="2">
    <citation type="submission" date="2025-08" db="UniProtKB">
        <authorList>
            <consortium name="Ensembl"/>
        </authorList>
    </citation>
    <scope>IDENTIFICATION</scope>
</reference>
<evidence type="ECO:0000313" key="15">
    <source>
        <dbReference type="Proteomes" id="UP000472272"/>
    </source>
</evidence>
<name>A0A670I2L9_PODMU</name>
<dbReference type="SUPFAM" id="SSF57184">
    <property type="entry name" value="Growth factor receptor domain"/>
    <property type="match status" value="1"/>
</dbReference>
<feature type="transmembrane region" description="Helical" evidence="12">
    <location>
        <begin position="785"/>
        <end position="807"/>
    </location>
</feature>
<feature type="transmembrane region" description="Helical" evidence="12">
    <location>
        <begin position="635"/>
        <end position="660"/>
    </location>
</feature>
<dbReference type="InterPro" id="IPR009030">
    <property type="entry name" value="Growth_fac_rcpt_cys_sf"/>
</dbReference>
<dbReference type="CDD" id="cd15283">
    <property type="entry name" value="7tmC_V2R_pheromone"/>
    <property type="match status" value="1"/>
</dbReference>
<dbReference type="PRINTS" id="PR01535">
    <property type="entry name" value="VOMERONASL2R"/>
</dbReference>
<evidence type="ECO:0000256" key="6">
    <source>
        <dbReference type="ARBA" id="ARBA00022989"/>
    </source>
</evidence>
<dbReference type="PANTHER" id="PTHR24061">
    <property type="entry name" value="CALCIUM-SENSING RECEPTOR-RELATED"/>
    <property type="match status" value="1"/>
</dbReference>
<dbReference type="Gene3D" id="2.10.50.30">
    <property type="entry name" value="GPCR, family 3, nine cysteines domain"/>
    <property type="match status" value="1"/>
</dbReference>
<keyword evidence="10" id="KW-0325">Glycoprotein</keyword>
<keyword evidence="9" id="KW-0675">Receptor</keyword>
<reference evidence="14" key="3">
    <citation type="submission" date="2025-09" db="UniProtKB">
        <authorList>
            <consortium name="Ensembl"/>
        </authorList>
    </citation>
    <scope>IDENTIFICATION</scope>
</reference>
<dbReference type="Gene3D" id="3.40.50.2300">
    <property type="match status" value="2"/>
</dbReference>
<evidence type="ECO:0000259" key="13">
    <source>
        <dbReference type="PROSITE" id="PS50259"/>
    </source>
</evidence>
<evidence type="ECO:0000256" key="5">
    <source>
        <dbReference type="ARBA" id="ARBA00022729"/>
    </source>
</evidence>
<evidence type="ECO:0000256" key="1">
    <source>
        <dbReference type="ARBA" id="ARBA00004651"/>
    </source>
</evidence>
<dbReference type="Pfam" id="PF01094">
    <property type="entry name" value="ANF_receptor"/>
    <property type="match status" value="1"/>
</dbReference>
<feature type="domain" description="G-protein coupled receptors family 3 profile" evidence="13">
    <location>
        <begin position="565"/>
        <end position="829"/>
    </location>
</feature>
<dbReference type="PRINTS" id="PR00248">
    <property type="entry name" value="GPCRMGR"/>
</dbReference>
<comment type="similarity">
    <text evidence="2">Belongs to the G-protein coupled receptor 3 family.</text>
</comment>
<keyword evidence="15" id="KW-1185">Reference proteome</keyword>
<dbReference type="Pfam" id="PF07562">
    <property type="entry name" value="NCD3G"/>
    <property type="match status" value="1"/>
</dbReference>
<proteinExistence type="inferred from homology"/>
<dbReference type="InterPro" id="IPR017979">
    <property type="entry name" value="GPCR_3_CS"/>
</dbReference>
<keyword evidence="11" id="KW-0807">Transducer</keyword>
<dbReference type="SUPFAM" id="SSF53822">
    <property type="entry name" value="Periplasmic binding protein-like I"/>
    <property type="match status" value="1"/>
</dbReference>
<reference evidence="14 15" key="1">
    <citation type="journal article" date="2019" name="Proc. Natl. Acad. Sci. U.S.A.">
        <title>Regulatory changes in pterin and carotenoid genes underlie balanced color polymorphisms in the wall lizard.</title>
        <authorList>
            <person name="Andrade P."/>
            <person name="Pinho C."/>
            <person name="Perez I de Lanuza G."/>
            <person name="Afonso S."/>
            <person name="Brejcha J."/>
            <person name="Rubin C.J."/>
            <person name="Wallerman O."/>
            <person name="Pereira P."/>
            <person name="Sabatino S.J."/>
            <person name="Bellati A."/>
            <person name="Pellitteri-Rosa D."/>
            <person name="Bosakova Z."/>
            <person name="Bunikis I."/>
            <person name="Carretero M.A."/>
            <person name="Feiner N."/>
            <person name="Marsik P."/>
            <person name="Pauperio F."/>
            <person name="Salvi D."/>
            <person name="Soler L."/>
            <person name="While G.M."/>
            <person name="Uller T."/>
            <person name="Font E."/>
            <person name="Andersson L."/>
            <person name="Carneiro M."/>
        </authorList>
    </citation>
    <scope>NUCLEOTIDE SEQUENCE</scope>
</reference>
<evidence type="ECO:0000256" key="3">
    <source>
        <dbReference type="ARBA" id="ARBA00022475"/>
    </source>
</evidence>
<organism evidence="14 15">
    <name type="scientific">Podarcis muralis</name>
    <name type="common">Wall lizard</name>
    <name type="synonym">Lacerta muralis</name>
    <dbReference type="NCBI Taxonomy" id="64176"/>
    <lineage>
        <taxon>Eukaryota</taxon>
        <taxon>Metazoa</taxon>
        <taxon>Chordata</taxon>
        <taxon>Craniata</taxon>
        <taxon>Vertebrata</taxon>
        <taxon>Euteleostomi</taxon>
        <taxon>Lepidosauria</taxon>
        <taxon>Squamata</taxon>
        <taxon>Bifurcata</taxon>
        <taxon>Unidentata</taxon>
        <taxon>Episquamata</taxon>
        <taxon>Laterata</taxon>
        <taxon>Lacertibaenia</taxon>
        <taxon>Lacertidae</taxon>
        <taxon>Podarcis</taxon>
    </lineage>
</organism>
<feature type="transmembrane region" description="Helical" evidence="12">
    <location>
        <begin position="603"/>
        <end position="623"/>
    </location>
</feature>
<dbReference type="GO" id="GO:0004930">
    <property type="term" value="F:G protein-coupled receptor activity"/>
    <property type="evidence" value="ECO:0007669"/>
    <property type="project" value="UniProtKB-KW"/>
</dbReference>